<reference evidence="1 2" key="1">
    <citation type="journal article" date="2015" name="Genome Announc.">
        <title>Expanding the biotechnology potential of lactobacilli through comparative genomics of 213 strains and associated genera.</title>
        <authorList>
            <person name="Sun Z."/>
            <person name="Harris H.M."/>
            <person name="McCann A."/>
            <person name="Guo C."/>
            <person name="Argimon S."/>
            <person name="Zhang W."/>
            <person name="Yang X."/>
            <person name="Jeffery I.B."/>
            <person name="Cooney J.C."/>
            <person name="Kagawa T.F."/>
            <person name="Liu W."/>
            <person name="Song Y."/>
            <person name="Salvetti E."/>
            <person name="Wrobel A."/>
            <person name="Rasinkangas P."/>
            <person name="Parkhill J."/>
            <person name="Rea M.C."/>
            <person name="O'Sullivan O."/>
            <person name="Ritari J."/>
            <person name="Douillard F.P."/>
            <person name="Paul Ross R."/>
            <person name="Yang R."/>
            <person name="Briner A.E."/>
            <person name="Felis G.E."/>
            <person name="de Vos W.M."/>
            <person name="Barrangou R."/>
            <person name="Klaenhammer T.R."/>
            <person name="Caufield P.W."/>
            <person name="Cui Y."/>
            <person name="Zhang H."/>
            <person name="O'Toole P.W."/>
        </authorList>
    </citation>
    <scope>NUCLEOTIDE SEQUENCE [LARGE SCALE GENOMIC DNA]</scope>
    <source>
        <strain evidence="1 2">DSM 6629</strain>
    </source>
</reference>
<accession>A0ABR5PQK3</accession>
<name>A0ABR5PQK3_9LACO</name>
<evidence type="ECO:0000313" key="1">
    <source>
        <dbReference type="EMBL" id="KRM33601.1"/>
    </source>
</evidence>
<dbReference type="InterPro" id="IPR052934">
    <property type="entry name" value="Methyl-DNA_Rec/Restrict_Enz"/>
</dbReference>
<comment type="caution">
    <text evidence="1">The sequence shown here is derived from an EMBL/GenBank/DDBJ whole genome shotgun (WGS) entry which is preliminary data.</text>
</comment>
<dbReference type="RefSeq" id="WP_057810134.1">
    <property type="nucleotide sequence ID" value="NZ_AZGN01000023.1"/>
</dbReference>
<sequence>MSEFKYPKEFISTDPINARLGIKSSFPNAKQNLALLYLLWALNGKKAKYEFYDQEQDRIKITSKYLNNIFNKVEPYLQKRNTKDAENKSLFELFEKEINSMGLVTDQIESLQVAFELVWCLAKVTFVNKEFSNVKERKGGKRYAKCFEFTSSMDLISYAFLGQDNELNIALTTWIFEKSKVIKVNLKEYSKDKIDLLSNKALDLFSLLSENTAFSIKIPTSNDKDGSLVFKKEGIYRALTDEKNNKSNVNIVGEKETTGPLRILLTMIRQHMEPYITMSDKNQKGVVSLDDSKANTDFIVNYAKRLGTNFELSNVNLNNSKSENTNVESSSEDTLRGGKNIIFYGAPGTGKSYGIQDYIRKHGIPDYSAEKGNKYVFRVTLHPEYTYSDFVGQLMPIVKGSDSDNREIIYDFYL</sequence>
<proteinExistence type="predicted"/>
<dbReference type="Proteomes" id="UP000051735">
    <property type="component" value="Unassembled WGS sequence"/>
</dbReference>
<dbReference type="PANTHER" id="PTHR37291:SF1">
    <property type="entry name" value="TYPE IV METHYL-DIRECTED RESTRICTION ENZYME ECOKMCRB SUBUNIT"/>
    <property type="match status" value="1"/>
</dbReference>
<protein>
    <submittedName>
        <fullName evidence="1">Uncharacterized protein</fullName>
    </submittedName>
</protein>
<organism evidence="1 2">
    <name type="scientific">Lactobacillus intestinalis DSM 6629</name>
    <dbReference type="NCBI Taxonomy" id="1423761"/>
    <lineage>
        <taxon>Bacteria</taxon>
        <taxon>Bacillati</taxon>
        <taxon>Bacillota</taxon>
        <taxon>Bacilli</taxon>
        <taxon>Lactobacillales</taxon>
        <taxon>Lactobacillaceae</taxon>
        <taxon>Lactobacillus</taxon>
    </lineage>
</organism>
<gene>
    <name evidence="1" type="ORF">FC44_GL001047</name>
</gene>
<dbReference type="Gene3D" id="3.40.50.300">
    <property type="entry name" value="P-loop containing nucleotide triphosphate hydrolases"/>
    <property type="match status" value="1"/>
</dbReference>
<dbReference type="EMBL" id="AZGN01000023">
    <property type="protein sequence ID" value="KRM33601.1"/>
    <property type="molecule type" value="Genomic_DNA"/>
</dbReference>
<keyword evidence="2" id="KW-1185">Reference proteome</keyword>
<dbReference type="GeneID" id="75117037"/>
<dbReference type="InterPro" id="IPR027417">
    <property type="entry name" value="P-loop_NTPase"/>
</dbReference>
<dbReference type="PANTHER" id="PTHR37291">
    <property type="entry name" value="5-METHYLCYTOSINE-SPECIFIC RESTRICTION ENZYME B"/>
    <property type="match status" value="1"/>
</dbReference>
<evidence type="ECO:0000313" key="2">
    <source>
        <dbReference type="Proteomes" id="UP000051735"/>
    </source>
</evidence>